<keyword evidence="3" id="KW-1185">Reference proteome</keyword>
<evidence type="ECO:0000313" key="2">
    <source>
        <dbReference type="EMBL" id="MCR0984174.1"/>
    </source>
</evidence>
<dbReference type="InterPro" id="IPR002491">
    <property type="entry name" value="ABC_transptr_periplasmic_BD"/>
</dbReference>
<protein>
    <submittedName>
        <fullName evidence="2">ABC transporter substrate-binding protein</fullName>
    </submittedName>
</protein>
<dbReference type="PANTHER" id="PTHR30535:SF34">
    <property type="entry name" value="MOLYBDATE-BINDING PROTEIN MOLA"/>
    <property type="match status" value="1"/>
</dbReference>
<dbReference type="PANTHER" id="PTHR30535">
    <property type="entry name" value="VITAMIN B12-BINDING PROTEIN"/>
    <property type="match status" value="1"/>
</dbReference>
<dbReference type="Pfam" id="PF01497">
    <property type="entry name" value="Peripla_BP_2"/>
    <property type="match status" value="1"/>
</dbReference>
<comment type="caution">
    <text evidence="2">The sequence shown here is derived from an EMBL/GenBank/DDBJ whole genome shotgun (WGS) entry which is preliminary data.</text>
</comment>
<accession>A0ABT1X8Z0</accession>
<feature type="domain" description="Fe/B12 periplasmic-binding" evidence="1">
    <location>
        <begin position="48"/>
        <end position="349"/>
    </location>
</feature>
<dbReference type="EMBL" id="JANJOU010000019">
    <property type="protein sequence ID" value="MCR0984174.1"/>
    <property type="molecule type" value="Genomic_DNA"/>
</dbReference>
<reference evidence="2 3" key="1">
    <citation type="submission" date="2022-06" db="EMBL/GenBank/DDBJ databases">
        <title>Roseomonas CN29.</title>
        <authorList>
            <person name="Cheng Y."/>
            <person name="He X."/>
        </authorList>
    </citation>
    <scope>NUCLEOTIDE SEQUENCE [LARGE SCALE GENOMIC DNA]</scope>
    <source>
        <strain evidence="2 3">CN29</strain>
    </source>
</reference>
<dbReference type="RefSeq" id="WP_257717832.1">
    <property type="nucleotide sequence ID" value="NZ_JANJOU010000019.1"/>
</dbReference>
<proteinExistence type="predicted"/>
<gene>
    <name evidence="2" type="ORF">NRP21_19130</name>
</gene>
<dbReference type="Gene3D" id="3.40.50.1980">
    <property type="entry name" value="Nitrogenase molybdenum iron protein domain"/>
    <property type="match status" value="2"/>
</dbReference>
<name>A0ABT1X8Z0_9PROT</name>
<organism evidence="2 3">
    <name type="scientific">Roseomonas populi</name>
    <dbReference type="NCBI Taxonomy" id="3121582"/>
    <lineage>
        <taxon>Bacteria</taxon>
        <taxon>Pseudomonadati</taxon>
        <taxon>Pseudomonadota</taxon>
        <taxon>Alphaproteobacteria</taxon>
        <taxon>Acetobacterales</taxon>
        <taxon>Roseomonadaceae</taxon>
        <taxon>Roseomonas</taxon>
    </lineage>
</organism>
<evidence type="ECO:0000259" key="1">
    <source>
        <dbReference type="PROSITE" id="PS50983"/>
    </source>
</evidence>
<dbReference type="Proteomes" id="UP001524642">
    <property type="component" value="Unassembled WGS sequence"/>
</dbReference>
<dbReference type="InterPro" id="IPR050902">
    <property type="entry name" value="ABC_Transporter_SBP"/>
</dbReference>
<evidence type="ECO:0000313" key="3">
    <source>
        <dbReference type="Proteomes" id="UP001524642"/>
    </source>
</evidence>
<dbReference type="PROSITE" id="PS50983">
    <property type="entry name" value="FE_B12_PBP"/>
    <property type="match status" value="1"/>
</dbReference>
<sequence length="375" mass="40072">MPSHSLRRRALLAAPLVLPALRASGQGAWPRQVTDLLGRSVTLRARPRAVLIGEGFQLLNMALLLPDPVSVLVGMGGELKQVNPVSDAAYRQRFPALDKVPELTAAVGQGFSAERALALKPDLVILSTWQANSPEMRRGVELLESTGVPVVYMDIFQQPGRNTLPTIRLLGAVLGAEEKAEAYARFYEERRDRIVKRVAEAGKPGPRVLLSAFPGRWPCCWSPGAGGGDGEFMAMLGARNVAEGLTGNPRGGNIAVEQVLLSNAEVFIGTGLYAPGDTSAGIQVGPGAPPDAARASLERVLRMAEYSGLPAVRSRRALGIWNYFNALAANIVQLEAMARAVRPELFADLDPVATMAAINADFSAVPYEGAFWTSL</sequence>
<dbReference type="SUPFAM" id="SSF53807">
    <property type="entry name" value="Helical backbone' metal receptor"/>
    <property type="match status" value="1"/>
</dbReference>